<organism evidence="11 12">
    <name type="scientific">Scyliorhinus torazame</name>
    <name type="common">Cloudy catshark</name>
    <name type="synonym">Catulus torazame</name>
    <dbReference type="NCBI Taxonomy" id="75743"/>
    <lineage>
        <taxon>Eukaryota</taxon>
        <taxon>Metazoa</taxon>
        <taxon>Chordata</taxon>
        <taxon>Craniata</taxon>
        <taxon>Vertebrata</taxon>
        <taxon>Chondrichthyes</taxon>
        <taxon>Elasmobranchii</taxon>
        <taxon>Galeomorphii</taxon>
        <taxon>Galeoidea</taxon>
        <taxon>Carcharhiniformes</taxon>
        <taxon>Scyliorhinidae</taxon>
        <taxon>Scyliorhinus</taxon>
    </lineage>
</organism>
<dbReference type="PANTHER" id="PTHR15048">
    <property type="entry name" value="STARCH-BINDING DOMAIN-CONTAINING PROTEIN 1"/>
    <property type="match status" value="1"/>
</dbReference>
<dbReference type="OMA" id="GKICRWE"/>
<dbReference type="Proteomes" id="UP000288216">
    <property type="component" value="Unassembled WGS sequence"/>
</dbReference>
<evidence type="ECO:0000256" key="9">
    <source>
        <dbReference type="SAM" id="Phobius"/>
    </source>
</evidence>
<evidence type="ECO:0000256" key="1">
    <source>
        <dbReference type="ARBA" id="ARBA00024012"/>
    </source>
</evidence>
<dbReference type="EMBL" id="BFAA01005072">
    <property type="protein sequence ID" value="GCB61263.1"/>
    <property type="molecule type" value="Genomic_DNA"/>
</dbReference>
<gene>
    <name evidence="11" type="ORF">scyTo_0011287</name>
</gene>
<dbReference type="PANTHER" id="PTHR15048:SF0">
    <property type="entry name" value="STARCH-BINDING DOMAIN-CONTAINING PROTEIN 1"/>
    <property type="match status" value="1"/>
</dbReference>
<evidence type="ECO:0000313" key="12">
    <source>
        <dbReference type="Proteomes" id="UP000288216"/>
    </source>
</evidence>
<comment type="subcellular location">
    <subcellularLocation>
        <location evidence="1">Cell membrane</location>
        <location evidence="1">Sarcolemma</location>
        <location evidence="1">T-tubule</location>
    </subcellularLocation>
    <subcellularLocation>
        <location evidence="3">Preautophagosomal structure membrane</location>
        <topology evidence="3">Single-pass type III membrane protein</topology>
    </subcellularLocation>
</comment>
<dbReference type="STRING" id="75743.A0A401NK63"/>
<comment type="function">
    <text evidence="2">Acts as a cargo receptor for glycogen. Delivers its cargo to an autophagic pathway called glycophagy, resulting in the transport of glycogen to lysosomes.</text>
</comment>
<dbReference type="GO" id="GO:0034045">
    <property type="term" value="C:phagophore assembly site membrane"/>
    <property type="evidence" value="ECO:0007669"/>
    <property type="project" value="UniProtKB-SubCell"/>
</dbReference>
<evidence type="ECO:0000256" key="2">
    <source>
        <dbReference type="ARBA" id="ARBA00053886"/>
    </source>
</evidence>
<keyword evidence="9" id="KW-0472">Membrane</keyword>
<dbReference type="SUPFAM" id="SSF49452">
    <property type="entry name" value="Starch-binding domain-like"/>
    <property type="match status" value="1"/>
</dbReference>
<comment type="subunit">
    <text evidence="4">Interacts with the ATG8 family proteins GABARAP and GABARAPL1. Interacts with several glycogen-associated proteins, such as GYS2 (liver glycogen synthase), GDE (glycogen debranching enzyme), GBE1 (glycogen branching enzyme 1) and EPM2A (Laforin).</text>
</comment>
<evidence type="ECO:0000256" key="6">
    <source>
        <dbReference type="ARBA" id="ARBA00075794"/>
    </source>
</evidence>
<name>A0A401NK63_SCYTO</name>
<proteinExistence type="predicted"/>
<dbReference type="InterPro" id="IPR013784">
    <property type="entry name" value="Carb-bd-like_fold"/>
</dbReference>
<evidence type="ECO:0000259" key="10">
    <source>
        <dbReference type="PROSITE" id="PS51166"/>
    </source>
</evidence>
<keyword evidence="9" id="KW-1133">Transmembrane helix</keyword>
<evidence type="ECO:0000256" key="8">
    <source>
        <dbReference type="SAM" id="MobiDB-lite"/>
    </source>
</evidence>
<dbReference type="GO" id="GO:0030315">
    <property type="term" value="C:T-tubule"/>
    <property type="evidence" value="ECO:0007669"/>
    <property type="project" value="UniProtKB-SubCell"/>
</dbReference>
<dbReference type="FunFam" id="2.60.40.10:FF:000552">
    <property type="entry name" value="Related to glucoamylase"/>
    <property type="match status" value="1"/>
</dbReference>
<feature type="compositionally biased region" description="Basic and acidic residues" evidence="8">
    <location>
        <begin position="57"/>
        <end position="66"/>
    </location>
</feature>
<feature type="domain" description="CBM20" evidence="10">
    <location>
        <begin position="263"/>
        <end position="362"/>
    </location>
</feature>
<dbReference type="SMART" id="SM01065">
    <property type="entry name" value="CBM_2"/>
    <property type="match status" value="1"/>
</dbReference>
<dbReference type="InterPro" id="IPR002044">
    <property type="entry name" value="CBM20"/>
</dbReference>
<protein>
    <recommendedName>
        <fullName evidence="5">Starch-binding domain-containing protein 1</fullName>
    </recommendedName>
    <alternativeName>
        <fullName evidence="6">Genethonin-1</fullName>
    </alternativeName>
    <alternativeName>
        <fullName evidence="7">Glycophagy cargo receptor stbd1</fullName>
    </alternativeName>
</protein>
<dbReference type="Pfam" id="PF00686">
    <property type="entry name" value="CBM_20"/>
    <property type="match status" value="1"/>
</dbReference>
<feature type="region of interest" description="Disordered" evidence="8">
    <location>
        <begin position="29"/>
        <end position="88"/>
    </location>
</feature>
<keyword evidence="12" id="KW-1185">Reference proteome</keyword>
<comment type="caution">
    <text evidence="11">The sequence shown here is derived from an EMBL/GenBank/DDBJ whole genome shotgun (WGS) entry which is preliminary data.</text>
</comment>
<evidence type="ECO:0000256" key="4">
    <source>
        <dbReference type="ARBA" id="ARBA00062412"/>
    </source>
</evidence>
<dbReference type="Gene3D" id="2.60.40.10">
    <property type="entry name" value="Immunoglobulins"/>
    <property type="match status" value="1"/>
</dbReference>
<dbReference type="GO" id="GO:2001070">
    <property type="term" value="F:starch binding"/>
    <property type="evidence" value="ECO:0007669"/>
    <property type="project" value="InterPro"/>
</dbReference>
<feature type="compositionally biased region" description="Polar residues" evidence="8">
    <location>
        <begin position="38"/>
        <end position="52"/>
    </location>
</feature>
<dbReference type="GO" id="GO:0061723">
    <property type="term" value="P:glycophagy"/>
    <property type="evidence" value="ECO:0007669"/>
    <property type="project" value="UniProtKB-ARBA"/>
</dbReference>
<evidence type="ECO:0000313" key="11">
    <source>
        <dbReference type="EMBL" id="GCB61263.1"/>
    </source>
</evidence>
<keyword evidence="9" id="KW-0812">Transmembrane</keyword>
<reference evidence="11 12" key="1">
    <citation type="journal article" date="2018" name="Nat. Ecol. Evol.">
        <title>Shark genomes provide insights into elasmobranch evolution and the origin of vertebrates.</title>
        <authorList>
            <person name="Hara Y"/>
            <person name="Yamaguchi K"/>
            <person name="Onimaru K"/>
            <person name="Kadota M"/>
            <person name="Koyanagi M"/>
            <person name="Keeley SD"/>
            <person name="Tatsumi K"/>
            <person name="Tanaka K"/>
            <person name="Motone F"/>
            <person name="Kageyama Y"/>
            <person name="Nozu R"/>
            <person name="Adachi N"/>
            <person name="Nishimura O"/>
            <person name="Nakagawa R"/>
            <person name="Tanegashima C"/>
            <person name="Kiyatake I"/>
            <person name="Matsumoto R"/>
            <person name="Murakumo K"/>
            <person name="Nishida K"/>
            <person name="Terakita A"/>
            <person name="Kuratani S"/>
            <person name="Sato K"/>
            <person name="Hyodo S Kuraku.S."/>
        </authorList>
    </citation>
    <scope>NUCLEOTIDE SEQUENCE [LARGE SCALE GENOMIC DNA]</scope>
</reference>
<sequence>MLNSVWAVLPVALAVALSSWLWFSRSRKQPGSREGVDLQSTSPEDSDLSQGEISPEDGERQQKSADKTTGGESNTRTELRVEQPPVEQKAAALEAEVNLDAVVKNEKASEQDQNLSNKQNISDPRQKNVCENNHPQINLKAWPSSVGQVTNACISKECNYGKETKSMVNIETVHEKSEHKDEAFDLITAVDQRFNRTGYLHNGDMTDISDRTVNMSELKCIKTEMEREDKRKFFHEQINAELERTNVSSEPDNIARKVAAVSPLPLNNISVNFNVHYVICSSAQVLAVTGNHECLGQWEKYVPLKPNKDGFWSSSILLPMNSRIEWKYVLVEDGKICRWEACLNRIMETGHDDFETYQCWGYH</sequence>
<dbReference type="OrthoDB" id="6123450at2759"/>
<evidence type="ECO:0000256" key="5">
    <source>
        <dbReference type="ARBA" id="ARBA00073038"/>
    </source>
</evidence>
<dbReference type="AlphaFoldDB" id="A0A401NK63"/>
<feature type="compositionally biased region" description="Polar residues" evidence="8">
    <location>
        <begin position="111"/>
        <end position="131"/>
    </location>
</feature>
<evidence type="ECO:0000256" key="7">
    <source>
        <dbReference type="ARBA" id="ARBA00076001"/>
    </source>
</evidence>
<evidence type="ECO:0000256" key="3">
    <source>
        <dbReference type="ARBA" id="ARBA00060405"/>
    </source>
</evidence>
<feature type="transmembrane region" description="Helical" evidence="9">
    <location>
        <begin position="6"/>
        <end position="23"/>
    </location>
</feature>
<accession>A0A401NK63</accession>
<dbReference type="InterPro" id="IPR013783">
    <property type="entry name" value="Ig-like_fold"/>
</dbReference>
<feature type="region of interest" description="Disordered" evidence="8">
    <location>
        <begin position="106"/>
        <end position="131"/>
    </location>
</feature>
<dbReference type="PROSITE" id="PS51166">
    <property type="entry name" value="CBM20"/>
    <property type="match status" value="1"/>
</dbReference>